<feature type="domain" description="BioF2-like acetyltransferase" evidence="1">
    <location>
        <begin position="168"/>
        <end position="293"/>
    </location>
</feature>
<dbReference type="PANTHER" id="PTHR36174:SF1">
    <property type="entry name" value="LIPID II:GLYCINE GLYCYLTRANSFERASE"/>
    <property type="match status" value="1"/>
</dbReference>
<keyword evidence="3" id="KW-1185">Reference proteome</keyword>
<reference evidence="2 3" key="1">
    <citation type="submission" date="2021-02" db="EMBL/GenBank/DDBJ databases">
        <authorList>
            <person name="Vanwijnsberghe S."/>
        </authorList>
    </citation>
    <scope>NUCLEOTIDE SEQUENCE [LARGE SCALE GENOMIC DNA]</scope>
    <source>
        <strain evidence="2 3">R-69776</strain>
    </source>
</reference>
<dbReference type="InterPro" id="IPR038740">
    <property type="entry name" value="BioF2-like_GNAT_dom"/>
</dbReference>
<dbReference type="InterPro" id="IPR050644">
    <property type="entry name" value="PG_Glycine_Bridge_Synth"/>
</dbReference>
<dbReference type="Pfam" id="PF13480">
    <property type="entry name" value="Acetyltransf_6"/>
    <property type="match status" value="1"/>
</dbReference>
<dbReference type="InterPro" id="IPR016181">
    <property type="entry name" value="Acyl_CoA_acyltransferase"/>
</dbReference>
<dbReference type="PANTHER" id="PTHR36174">
    <property type="entry name" value="LIPID II:GLYCINE GLYCYLTRANSFERASE"/>
    <property type="match status" value="1"/>
</dbReference>
<dbReference type="SUPFAM" id="SSF55729">
    <property type="entry name" value="Acyl-CoA N-acyltransferases (Nat)"/>
    <property type="match status" value="1"/>
</dbReference>
<name>A0ABN7KNK4_9BURK</name>
<accession>A0ABN7KNK4</accession>
<proteinExistence type="predicted"/>
<evidence type="ECO:0000313" key="2">
    <source>
        <dbReference type="EMBL" id="CAE6702510.1"/>
    </source>
</evidence>
<dbReference type="EMBL" id="CAJNBH010000002">
    <property type="protein sequence ID" value="CAE6702510.1"/>
    <property type="molecule type" value="Genomic_DNA"/>
</dbReference>
<dbReference type="RefSeq" id="WP_200657759.1">
    <property type="nucleotide sequence ID" value="NZ_CAJNBH010000002.1"/>
</dbReference>
<evidence type="ECO:0000313" key="3">
    <source>
        <dbReference type="Proteomes" id="UP000673821"/>
    </source>
</evidence>
<comment type="caution">
    <text evidence="2">The sequence shown here is derived from an EMBL/GenBank/DDBJ whole genome shotgun (WGS) entry which is preliminary data.</text>
</comment>
<dbReference type="Gene3D" id="3.40.630.30">
    <property type="match status" value="1"/>
</dbReference>
<organism evidence="2 3">
    <name type="scientific">Paraburkholderia nemoris</name>
    <dbReference type="NCBI Taxonomy" id="2793076"/>
    <lineage>
        <taxon>Bacteria</taxon>
        <taxon>Pseudomonadati</taxon>
        <taxon>Pseudomonadota</taxon>
        <taxon>Betaproteobacteria</taxon>
        <taxon>Burkholderiales</taxon>
        <taxon>Burkholderiaceae</taxon>
        <taxon>Paraburkholderia</taxon>
    </lineage>
</organism>
<protein>
    <recommendedName>
        <fullName evidence="1">BioF2-like acetyltransferase domain-containing protein</fullName>
    </recommendedName>
</protein>
<dbReference type="Proteomes" id="UP000673821">
    <property type="component" value="Unassembled WGS sequence"/>
</dbReference>
<sequence length="325" mass="37054">MDEAHRVFEGLRRMKATRYSMSEREAWDAFVTDSKNGTFLFQRSYMDYHSDRFTDHSLLFHSDKGQLVAILPANERDETLLSHGGLTYGGVICDASMTTPVMLEVFGALFEYMRATGFSRLVYKTMPHIYHRHSAEEDRYALFRADARLFRRDVLSVIRSDARLPFQKRRSRKVAQAQKLGLVVETSSDLGAFWAILEENLLATHGVKPVHTLEEIELLRSRFPDHIKLHICRENDVVVAGVMMFNSSQVAHVQYISASARGREVGALDLLFATLIERDYATQAYFDFGISNEQDGQILNVGLVEQKEGFGARAVAHDYYELNLA</sequence>
<evidence type="ECO:0000259" key="1">
    <source>
        <dbReference type="Pfam" id="PF13480"/>
    </source>
</evidence>
<gene>
    <name evidence="2" type="ORF">R69776_00702</name>
</gene>